<dbReference type="CDD" id="cd03255">
    <property type="entry name" value="ABC_MJ0796_LolCDE_FtsE"/>
    <property type="match status" value="1"/>
</dbReference>
<dbReference type="AlphaFoldDB" id="A0A6L4X390"/>
<dbReference type="EMBL" id="WHZX01000001">
    <property type="protein sequence ID" value="NEG71112.1"/>
    <property type="molecule type" value="Genomic_DNA"/>
</dbReference>
<dbReference type="InterPro" id="IPR003593">
    <property type="entry name" value="AAA+_ATPase"/>
</dbReference>
<reference evidence="6 9" key="2">
    <citation type="submission" date="2019-10" db="EMBL/GenBank/DDBJ databases">
        <title>Characterization of the phylogenetic diversity of two novel species belonging to the genus Bifidobacterium: Bifidobacterium cebidarum sp. nov. and Bifidobacterium leontopitheci sp. nov.</title>
        <authorList>
            <person name="Lugli G.A."/>
            <person name="Duranti S."/>
            <person name="Milani C."/>
            <person name="Turroni F."/>
            <person name="Ventura M."/>
        </authorList>
    </citation>
    <scope>NUCLEOTIDE SEQUENCE [LARGE SCALE GENOMIC DNA]</scope>
    <source>
        <strain evidence="6 9">DSM 100688</strain>
    </source>
</reference>
<evidence type="ECO:0000256" key="4">
    <source>
        <dbReference type="ARBA" id="ARBA00022840"/>
    </source>
</evidence>
<keyword evidence="2" id="KW-0813">Transport</keyword>
<organism evidence="6 9">
    <name type="scientific">Bifidobacterium ramosum</name>
    <dbReference type="NCBI Taxonomy" id="1798158"/>
    <lineage>
        <taxon>Bacteria</taxon>
        <taxon>Bacillati</taxon>
        <taxon>Actinomycetota</taxon>
        <taxon>Actinomycetes</taxon>
        <taxon>Bifidobacteriales</taxon>
        <taxon>Bifidobacteriaceae</taxon>
        <taxon>Bifidobacterium</taxon>
    </lineage>
</organism>
<keyword evidence="4 6" id="KW-0067">ATP-binding</keyword>
<dbReference type="InterPro" id="IPR027417">
    <property type="entry name" value="P-loop_NTPase"/>
</dbReference>
<reference evidence="7 8" key="1">
    <citation type="submission" date="2019-10" db="EMBL/GenBank/DDBJ databases">
        <title>Bifidobacterium from non-human primates.</title>
        <authorList>
            <person name="Modesto M."/>
        </authorList>
    </citation>
    <scope>NUCLEOTIDE SEQUENCE [LARGE SCALE GENOMIC DNA]</scope>
    <source>
        <strain evidence="7 8">TREM</strain>
    </source>
</reference>
<dbReference type="InterPro" id="IPR003439">
    <property type="entry name" value="ABC_transporter-like_ATP-bd"/>
</dbReference>
<dbReference type="Proteomes" id="UP000469943">
    <property type="component" value="Unassembled WGS sequence"/>
</dbReference>
<dbReference type="PANTHER" id="PTHR42798">
    <property type="entry name" value="LIPOPROTEIN-RELEASING SYSTEM ATP-BINDING PROTEIN LOLD"/>
    <property type="match status" value="1"/>
</dbReference>
<dbReference type="PROSITE" id="PS00211">
    <property type="entry name" value="ABC_TRANSPORTER_1"/>
    <property type="match status" value="1"/>
</dbReference>
<dbReference type="EMBL" id="WBSM01000001">
    <property type="protein sequence ID" value="KAB8289415.1"/>
    <property type="molecule type" value="Genomic_DNA"/>
</dbReference>
<evidence type="ECO:0000313" key="8">
    <source>
        <dbReference type="Proteomes" id="UP000469943"/>
    </source>
</evidence>
<evidence type="ECO:0000313" key="6">
    <source>
        <dbReference type="EMBL" id="KAB8289415.1"/>
    </source>
</evidence>
<sequence>MSTSIIVNDLCKTYGSRTILQHLSFTVPTGGSLAIIGPSGSGKSTLLNIIGLLDSPTGGTITLDGQRLPDINSGKATMLRRTTINYLFQSYALINDLSALGNVMLGMKFMPGNKQVKQRKAKAMLTRLGLGNVIDDKVATLSGGEQQRVALARCILKPGDVLLADEPTGALDHTLAQHVFDEMLALQHEYGKTLIVVTHDTGIARQCDRVLELGRAA</sequence>
<comment type="similarity">
    <text evidence="1">Belongs to the ABC transporter superfamily.</text>
</comment>
<protein>
    <submittedName>
        <fullName evidence="7">ATP-binding cassette domain-containing protein</fullName>
    </submittedName>
    <submittedName>
        <fullName evidence="6">Amino acid ABC transporter ATP-binding protein</fullName>
    </submittedName>
</protein>
<evidence type="ECO:0000313" key="7">
    <source>
        <dbReference type="EMBL" id="NEG71112.1"/>
    </source>
</evidence>
<dbReference type="SMART" id="SM00382">
    <property type="entry name" value="AAA"/>
    <property type="match status" value="1"/>
</dbReference>
<dbReference type="Gene3D" id="3.40.50.300">
    <property type="entry name" value="P-loop containing nucleotide triphosphate hydrolases"/>
    <property type="match status" value="1"/>
</dbReference>
<evidence type="ECO:0000256" key="3">
    <source>
        <dbReference type="ARBA" id="ARBA00022741"/>
    </source>
</evidence>
<dbReference type="GO" id="GO:0016887">
    <property type="term" value="F:ATP hydrolysis activity"/>
    <property type="evidence" value="ECO:0007669"/>
    <property type="project" value="InterPro"/>
</dbReference>
<dbReference type="SUPFAM" id="SSF52540">
    <property type="entry name" value="P-loop containing nucleoside triphosphate hydrolases"/>
    <property type="match status" value="1"/>
</dbReference>
<evidence type="ECO:0000259" key="5">
    <source>
        <dbReference type="PROSITE" id="PS50893"/>
    </source>
</evidence>
<dbReference type="GO" id="GO:0005524">
    <property type="term" value="F:ATP binding"/>
    <property type="evidence" value="ECO:0007669"/>
    <property type="project" value="UniProtKB-KW"/>
</dbReference>
<name>A0A6L4X390_9BIFI</name>
<keyword evidence="9" id="KW-1185">Reference proteome</keyword>
<dbReference type="RefSeq" id="WP_152357564.1">
    <property type="nucleotide sequence ID" value="NZ_WBSM01000001.1"/>
</dbReference>
<dbReference type="InterPro" id="IPR017871">
    <property type="entry name" value="ABC_transporter-like_CS"/>
</dbReference>
<feature type="domain" description="ABC transporter" evidence="5">
    <location>
        <begin position="5"/>
        <end position="217"/>
    </location>
</feature>
<keyword evidence="3" id="KW-0547">Nucleotide-binding</keyword>
<dbReference type="Pfam" id="PF00005">
    <property type="entry name" value="ABC_tran"/>
    <property type="match status" value="1"/>
</dbReference>
<dbReference type="Proteomes" id="UP000482084">
    <property type="component" value="Unassembled WGS sequence"/>
</dbReference>
<dbReference type="InterPro" id="IPR017911">
    <property type="entry name" value="MacB-like_ATP-bd"/>
</dbReference>
<dbReference type="PANTHER" id="PTHR42798:SF2">
    <property type="entry name" value="ABC TRANSPORTER ATP-BINDING PROTEIN MG467-RELATED"/>
    <property type="match status" value="1"/>
</dbReference>
<accession>A0A6L4X390</accession>
<comment type="caution">
    <text evidence="6">The sequence shown here is derived from an EMBL/GenBank/DDBJ whole genome shotgun (WGS) entry which is preliminary data.</text>
</comment>
<dbReference type="OrthoDB" id="9778572at2"/>
<proteinExistence type="inferred from homology"/>
<gene>
    <name evidence="6" type="ORF">DSM100688_0495</name>
    <name evidence="7" type="ORF">GFD24_02535</name>
</gene>
<evidence type="ECO:0000313" key="9">
    <source>
        <dbReference type="Proteomes" id="UP000482084"/>
    </source>
</evidence>
<dbReference type="PROSITE" id="PS50893">
    <property type="entry name" value="ABC_TRANSPORTER_2"/>
    <property type="match status" value="1"/>
</dbReference>
<evidence type="ECO:0000256" key="2">
    <source>
        <dbReference type="ARBA" id="ARBA00022448"/>
    </source>
</evidence>
<evidence type="ECO:0000256" key="1">
    <source>
        <dbReference type="ARBA" id="ARBA00005417"/>
    </source>
</evidence>